<proteinExistence type="predicted"/>
<sequence length="40" mass="4615">MLISLNHTVFVKLNPGELHDHYRLGKRGKVFDGPENKPEK</sequence>
<name>A0A645JH31_9ZZZZ</name>
<gene>
    <name evidence="1" type="ORF">SDC9_210168</name>
</gene>
<comment type="caution">
    <text evidence="1">The sequence shown here is derived from an EMBL/GenBank/DDBJ whole genome shotgun (WGS) entry which is preliminary data.</text>
</comment>
<accession>A0A645JH31</accession>
<organism evidence="1">
    <name type="scientific">bioreactor metagenome</name>
    <dbReference type="NCBI Taxonomy" id="1076179"/>
    <lineage>
        <taxon>unclassified sequences</taxon>
        <taxon>metagenomes</taxon>
        <taxon>ecological metagenomes</taxon>
    </lineage>
</organism>
<protein>
    <submittedName>
        <fullName evidence="1">Uncharacterized protein</fullName>
    </submittedName>
</protein>
<reference evidence="1" key="1">
    <citation type="submission" date="2019-08" db="EMBL/GenBank/DDBJ databases">
        <authorList>
            <person name="Kucharzyk K."/>
            <person name="Murdoch R.W."/>
            <person name="Higgins S."/>
            <person name="Loffler F."/>
        </authorList>
    </citation>
    <scope>NUCLEOTIDE SEQUENCE</scope>
</reference>
<dbReference type="AlphaFoldDB" id="A0A645JH31"/>
<evidence type="ECO:0000313" key="1">
    <source>
        <dbReference type="EMBL" id="MPN62420.1"/>
    </source>
</evidence>
<dbReference type="EMBL" id="VSSQ01140393">
    <property type="protein sequence ID" value="MPN62420.1"/>
    <property type="molecule type" value="Genomic_DNA"/>
</dbReference>